<keyword evidence="4 11" id="KW-0548">Nucleotidyltransferase</keyword>
<evidence type="ECO:0000256" key="4">
    <source>
        <dbReference type="ARBA" id="ARBA00022695"/>
    </source>
</evidence>
<evidence type="ECO:0000256" key="8">
    <source>
        <dbReference type="ARBA" id="ARBA00049244"/>
    </source>
</evidence>
<dbReference type="InterPro" id="IPR005790">
    <property type="entry name" value="DNA_polIII_delta"/>
</dbReference>
<evidence type="ECO:0000256" key="7">
    <source>
        <dbReference type="ARBA" id="ARBA00034754"/>
    </source>
</evidence>
<dbReference type="Pfam" id="PF06144">
    <property type="entry name" value="DNA_pol3_delta"/>
    <property type="match status" value="1"/>
</dbReference>
<evidence type="ECO:0000256" key="1">
    <source>
        <dbReference type="ARBA" id="ARBA00012417"/>
    </source>
</evidence>
<dbReference type="HOGENOM" id="CLU_044694_2_1_3"/>
<dbReference type="GO" id="GO:0009360">
    <property type="term" value="C:DNA polymerase III complex"/>
    <property type="evidence" value="ECO:0007669"/>
    <property type="project" value="InterPro"/>
</dbReference>
<dbReference type="OrthoDB" id="581300at2"/>
<keyword evidence="12" id="KW-1185">Reference proteome</keyword>
<evidence type="ECO:0000313" key="11">
    <source>
        <dbReference type="EMBL" id="AFZ38023.1"/>
    </source>
</evidence>
<evidence type="ECO:0000256" key="2">
    <source>
        <dbReference type="ARBA" id="ARBA00017703"/>
    </source>
</evidence>
<feature type="domain" description="DNA polymerase III delta N-terminal" evidence="9">
    <location>
        <begin position="4"/>
        <end position="116"/>
    </location>
</feature>
<dbReference type="InterPro" id="IPR008921">
    <property type="entry name" value="DNA_pol3_clamp-load_cplx_C"/>
</dbReference>
<evidence type="ECO:0000259" key="10">
    <source>
        <dbReference type="Pfam" id="PF21694"/>
    </source>
</evidence>
<protein>
    <recommendedName>
        <fullName evidence="2">DNA polymerase III subunit delta</fullName>
        <ecNumber evidence="1">2.7.7.7</ecNumber>
    </recommendedName>
</protein>
<dbReference type="GO" id="GO:0006261">
    <property type="term" value="P:DNA-templated DNA replication"/>
    <property type="evidence" value="ECO:0007669"/>
    <property type="project" value="TreeGrafter"/>
</dbReference>
<dbReference type="GO" id="GO:0003887">
    <property type="term" value="F:DNA-directed DNA polymerase activity"/>
    <property type="evidence" value="ECO:0007669"/>
    <property type="project" value="UniProtKB-KW"/>
</dbReference>
<accession>K9XZR5</accession>
<keyword evidence="11" id="KW-0614">Plasmid</keyword>
<sequence>MILILVGEDRHGIEQEINKYKHQIPQQWQTLNYKRYGCEQLSEAIMDAVSFSFGDCQKVVVIENCNFREFGIAGLELLQSIAKLPESTDLIFTASSIDRRLKVAKFLLERGKVVEHKLIPPWREDLLIKAVETEAKDIGLKLTKDAVRYLANAIGNDSERRSKELEKVGIYALDSKLNKSQVANFVPINTQTSLQLAAAIKAGQALLVAQLTEELLAKGEPQLKIIATLITQFRTWLWTKLAIASGIKTNADIAKVANVENVNRVYYLRQEVAKCSLSSLARTVVLLFELQIACQQGMKTDCLQSKLLLVCERFQPRDKYR</sequence>
<proteinExistence type="inferred from homology"/>
<dbReference type="GO" id="GO:0003677">
    <property type="term" value="F:DNA binding"/>
    <property type="evidence" value="ECO:0007669"/>
    <property type="project" value="InterPro"/>
</dbReference>
<dbReference type="Gene3D" id="3.40.50.300">
    <property type="entry name" value="P-loop containing nucleotide triphosphate hydrolases"/>
    <property type="match status" value="1"/>
</dbReference>
<evidence type="ECO:0000313" key="12">
    <source>
        <dbReference type="Proteomes" id="UP000010473"/>
    </source>
</evidence>
<dbReference type="InterPro" id="IPR048466">
    <property type="entry name" value="DNA_pol3_delta-like_C"/>
</dbReference>
<dbReference type="PANTHER" id="PTHR34388:SF1">
    <property type="entry name" value="DNA POLYMERASE III SUBUNIT DELTA"/>
    <property type="match status" value="1"/>
</dbReference>
<reference evidence="12" key="1">
    <citation type="journal article" date="2013" name="Proc. Natl. Acad. Sci. U.S.A.">
        <title>Improving the coverage of the cyanobacterial phylum using diversity-driven genome sequencing.</title>
        <authorList>
            <person name="Shih P.M."/>
            <person name="Wu D."/>
            <person name="Latifi A."/>
            <person name="Axen S.D."/>
            <person name="Fewer D.P."/>
            <person name="Talla E."/>
            <person name="Calteau A."/>
            <person name="Cai F."/>
            <person name="Tandeau de Marsac N."/>
            <person name="Rippka R."/>
            <person name="Herdman M."/>
            <person name="Sivonen K."/>
            <person name="Coursin T."/>
            <person name="Laurent T."/>
            <person name="Goodwin L."/>
            <person name="Nolan M."/>
            <person name="Davenport K.W."/>
            <person name="Han C.S."/>
            <person name="Rubin E.M."/>
            <person name="Eisen J.A."/>
            <person name="Woyke T."/>
            <person name="Gugger M."/>
            <person name="Kerfeld C.A."/>
        </authorList>
    </citation>
    <scope>NUCLEOTIDE SEQUENCE [LARGE SCALE GENOMIC DNA]</scope>
    <source>
        <strain evidence="12">ATCC 29371 / PCC 7437</strain>
        <plasmid evidence="12">Plasmid pSTA7437.01</plasmid>
    </source>
</reference>
<dbReference type="NCBIfam" id="TIGR01128">
    <property type="entry name" value="holA"/>
    <property type="match status" value="1"/>
</dbReference>
<dbReference type="Pfam" id="PF21694">
    <property type="entry name" value="DNA_pol3_delta_C"/>
    <property type="match status" value="1"/>
</dbReference>
<dbReference type="PANTHER" id="PTHR34388">
    <property type="entry name" value="DNA POLYMERASE III SUBUNIT DELTA"/>
    <property type="match status" value="1"/>
</dbReference>
<comment type="similarity">
    <text evidence="7">Belongs to the DNA polymerase HolA subunit family.</text>
</comment>
<geneLocation type="plasmid" evidence="11 12">
    <name>pSTA7437.01</name>
</geneLocation>
<dbReference type="Proteomes" id="UP000010473">
    <property type="component" value="Plasmid pSTA7437.01"/>
</dbReference>
<dbReference type="Gene3D" id="1.20.272.10">
    <property type="match status" value="1"/>
</dbReference>
<dbReference type="InterPro" id="IPR010372">
    <property type="entry name" value="DNA_pol3_delta_N"/>
</dbReference>
<organism evidence="11 12">
    <name type="scientific">Stanieria cyanosphaera (strain ATCC 29371 / PCC 7437)</name>
    <dbReference type="NCBI Taxonomy" id="111780"/>
    <lineage>
        <taxon>Bacteria</taxon>
        <taxon>Bacillati</taxon>
        <taxon>Cyanobacteriota</taxon>
        <taxon>Cyanophyceae</taxon>
        <taxon>Pleurocapsales</taxon>
        <taxon>Dermocarpellaceae</taxon>
        <taxon>Stanieria</taxon>
    </lineage>
</organism>
<keyword evidence="5" id="KW-0235">DNA replication</keyword>
<evidence type="ECO:0000256" key="6">
    <source>
        <dbReference type="ARBA" id="ARBA00022932"/>
    </source>
</evidence>
<gene>
    <name evidence="11" type="ordered locus">Sta7437_4564</name>
</gene>
<evidence type="ECO:0000259" key="9">
    <source>
        <dbReference type="Pfam" id="PF06144"/>
    </source>
</evidence>
<dbReference type="EC" id="2.7.7.7" evidence="1"/>
<keyword evidence="6" id="KW-0239">DNA-directed DNA polymerase</keyword>
<dbReference type="EMBL" id="CP003654">
    <property type="protein sequence ID" value="AFZ38023.1"/>
    <property type="molecule type" value="Genomic_DNA"/>
</dbReference>
<evidence type="ECO:0000256" key="5">
    <source>
        <dbReference type="ARBA" id="ARBA00022705"/>
    </source>
</evidence>
<feature type="domain" description="DNA polymerase III delta subunit-like C-terminal" evidence="10">
    <location>
        <begin position="193"/>
        <end position="309"/>
    </location>
</feature>
<dbReference type="AlphaFoldDB" id="K9XZR5"/>
<evidence type="ECO:0000256" key="3">
    <source>
        <dbReference type="ARBA" id="ARBA00022679"/>
    </source>
</evidence>
<dbReference type="KEGG" id="scs:Sta7437_4564"/>
<dbReference type="InterPro" id="IPR027417">
    <property type="entry name" value="P-loop_NTPase"/>
</dbReference>
<keyword evidence="3 11" id="KW-0808">Transferase</keyword>
<dbReference type="SUPFAM" id="SSF48019">
    <property type="entry name" value="post-AAA+ oligomerization domain-like"/>
    <property type="match status" value="1"/>
</dbReference>
<dbReference type="RefSeq" id="WP_015211932.1">
    <property type="nucleotide sequence ID" value="NC_019765.1"/>
</dbReference>
<name>K9XZR5_STAC7</name>
<comment type="catalytic activity">
    <reaction evidence="8">
        <text>DNA(n) + a 2'-deoxyribonucleoside 5'-triphosphate = DNA(n+1) + diphosphate</text>
        <dbReference type="Rhea" id="RHEA:22508"/>
        <dbReference type="Rhea" id="RHEA-COMP:17339"/>
        <dbReference type="Rhea" id="RHEA-COMP:17340"/>
        <dbReference type="ChEBI" id="CHEBI:33019"/>
        <dbReference type="ChEBI" id="CHEBI:61560"/>
        <dbReference type="ChEBI" id="CHEBI:173112"/>
        <dbReference type="EC" id="2.7.7.7"/>
    </reaction>
</comment>